<dbReference type="Proteomes" id="UP000001072">
    <property type="component" value="Unassembled WGS sequence"/>
</dbReference>
<reference evidence="4" key="1">
    <citation type="journal article" date="2011" name="Proc. Natl. Acad. Sci. U.S.A.">
        <title>Obligate biotrophy features unraveled by the genomic analysis of rust fungi.</title>
        <authorList>
            <person name="Duplessis S."/>
            <person name="Cuomo C.A."/>
            <person name="Lin Y.-C."/>
            <person name="Aerts A."/>
            <person name="Tisserant E."/>
            <person name="Veneault-Fourrey C."/>
            <person name="Joly D.L."/>
            <person name="Hacquard S."/>
            <person name="Amselem J."/>
            <person name="Cantarel B.L."/>
            <person name="Chiu R."/>
            <person name="Coutinho P.M."/>
            <person name="Feau N."/>
            <person name="Field M."/>
            <person name="Frey P."/>
            <person name="Gelhaye E."/>
            <person name="Goldberg J."/>
            <person name="Grabherr M.G."/>
            <person name="Kodira C.D."/>
            <person name="Kohler A."/>
            <person name="Kuees U."/>
            <person name="Lindquist E.A."/>
            <person name="Lucas S.M."/>
            <person name="Mago R."/>
            <person name="Mauceli E."/>
            <person name="Morin E."/>
            <person name="Murat C."/>
            <person name="Pangilinan J.L."/>
            <person name="Park R."/>
            <person name="Pearson M."/>
            <person name="Quesneville H."/>
            <person name="Rouhier N."/>
            <person name="Sakthikumar S."/>
            <person name="Salamov A.A."/>
            <person name="Schmutz J."/>
            <person name="Selles B."/>
            <person name="Shapiro H."/>
            <person name="Tanguay P."/>
            <person name="Tuskan G.A."/>
            <person name="Henrissat B."/>
            <person name="Van de Peer Y."/>
            <person name="Rouze P."/>
            <person name="Ellis J.G."/>
            <person name="Dodds P.N."/>
            <person name="Schein J.E."/>
            <person name="Zhong S."/>
            <person name="Hamelin R.C."/>
            <person name="Grigoriev I.V."/>
            <person name="Szabo L.J."/>
            <person name="Martin F."/>
        </authorList>
    </citation>
    <scope>NUCLEOTIDE SEQUENCE [LARGE SCALE GENOMIC DNA]</scope>
    <source>
        <strain evidence="4">98AG31 / pathotype 3-4-7</strain>
    </source>
</reference>
<keyword evidence="1" id="KW-1133">Transmembrane helix</keyword>
<dbReference type="PANTHER" id="PTHR14969:SF13">
    <property type="entry name" value="AT30094P"/>
    <property type="match status" value="1"/>
</dbReference>
<dbReference type="Pfam" id="PF01569">
    <property type="entry name" value="PAP2"/>
    <property type="match status" value="1"/>
</dbReference>
<dbReference type="HOGENOM" id="CLU_1343519_0_0_1"/>
<protein>
    <recommendedName>
        <fullName evidence="2">Phosphatidic acid phosphatase type 2/haloperoxidase domain-containing protein</fullName>
    </recommendedName>
</protein>
<feature type="transmembrane region" description="Helical" evidence="1">
    <location>
        <begin position="115"/>
        <end position="136"/>
    </location>
</feature>
<keyword evidence="1" id="KW-0472">Membrane</keyword>
<sequence length="204" mass="22733">MSILYFTIGMYVCGFGAKALQTLLRQSRPIGSNKSSYGMPSAHSSTVTYIALYTLFSGASGQLANGIAFHCNSTHLGGFSLSDEAVSILTSTVVIVVCLVASSVCWSRYYLSHHTTLQICCGLLYGASISMIWIGFYHQTNRLFSTADLNPFRSRSFHQVLINYVYGSNKSSLDQIWEKFWLMDQINKINSTLQFRRSNLLSTK</sequence>
<feature type="domain" description="Phosphatidic acid phosphatase type 2/haloperoxidase" evidence="2">
    <location>
        <begin position="33"/>
        <end position="139"/>
    </location>
</feature>
<proteinExistence type="predicted"/>
<name>F4RE47_MELLP</name>
<dbReference type="GeneID" id="18937537"/>
<dbReference type="UniPathway" id="UPA00378"/>
<feature type="transmembrane region" description="Helical" evidence="1">
    <location>
        <begin position="6"/>
        <end position="24"/>
    </location>
</feature>
<dbReference type="VEuPathDB" id="FungiDB:MELLADRAFT_96260"/>
<dbReference type="InParanoid" id="F4RE47"/>
<feature type="transmembrane region" description="Helical" evidence="1">
    <location>
        <begin position="85"/>
        <end position="109"/>
    </location>
</feature>
<dbReference type="KEGG" id="mlr:MELLADRAFT_96260"/>
<gene>
    <name evidence="3" type="ORF">MELLADRAFT_96260</name>
</gene>
<evidence type="ECO:0000313" key="4">
    <source>
        <dbReference type="Proteomes" id="UP000001072"/>
    </source>
</evidence>
<evidence type="ECO:0000256" key="1">
    <source>
        <dbReference type="SAM" id="Phobius"/>
    </source>
</evidence>
<dbReference type="STRING" id="747676.F4RE47"/>
<dbReference type="RefSeq" id="XP_007407695.1">
    <property type="nucleotide sequence ID" value="XM_007407633.1"/>
</dbReference>
<dbReference type="AlphaFoldDB" id="F4RE47"/>
<dbReference type="Gene3D" id="1.20.144.10">
    <property type="entry name" value="Phosphatidic acid phosphatase type 2/haloperoxidase"/>
    <property type="match status" value="1"/>
</dbReference>
<accession>F4RE47</accession>
<dbReference type="InterPro" id="IPR036938">
    <property type="entry name" value="PAP2/HPO_sf"/>
</dbReference>
<keyword evidence="4" id="KW-1185">Reference proteome</keyword>
<evidence type="ECO:0000313" key="3">
    <source>
        <dbReference type="EMBL" id="EGG09335.1"/>
    </source>
</evidence>
<dbReference type="SUPFAM" id="SSF48317">
    <property type="entry name" value="Acid phosphatase/Vanadium-dependent haloperoxidase"/>
    <property type="match status" value="1"/>
</dbReference>
<dbReference type="PANTHER" id="PTHR14969">
    <property type="entry name" value="SPHINGOSINE-1-PHOSPHATE PHOSPHOHYDROLASE"/>
    <property type="match status" value="1"/>
</dbReference>
<dbReference type="InterPro" id="IPR000326">
    <property type="entry name" value="PAP2/HPO"/>
</dbReference>
<dbReference type="OrthoDB" id="2507373at2759"/>
<keyword evidence="1" id="KW-0812">Transmembrane</keyword>
<organism evidence="4">
    <name type="scientific">Melampsora larici-populina (strain 98AG31 / pathotype 3-4-7)</name>
    <name type="common">Poplar leaf rust fungus</name>
    <dbReference type="NCBI Taxonomy" id="747676"/>
    <lineage>
        <taxon>Eukaryota</taxon>
        <taxon>Fungi</taxon>
        <taxon>Dikarya</taxon>
        <taxon>Basidiomycota</taxon>
        <taxon>Pucciniomycotina</taxon>
        <taxon>Pucciniomycetes</taxon>
        <taxon>Pucciniales</taxon>
        <taxon>Melampsoraceae</taxon>
        <taxon>Melampsora</taxon>
    </lineage>
</organism>
<evidence type="ECO:0000259" key="2">
    <source>
        <dbReference type="Pfam" id="PF01569"/>
    </source>
</evidence>
<dbReference type="EMBL" id="GL883098">
    <property type="protein sequence ID" value="EGG09335.1"/>
    <property type="molecule type" value="Genomic_DNA"/>
</dbReference>
<dbReference type="GO" id="GO:0042392">
    <property type="term" value="F:sphingosine-1-phosphate phosphatase activity"/>
    <property type="evidence" value="ECO:0007669"/>
    <property type="project" value="TreeGrafter"/>
</dbReference>